<dbReference type="Proteomes" id="UP000887569">
    <property type="component" value="Unplaced"/>
</dbReference>
<reference evidence="3" key="1">
    <citation type="submission" date="2022-11" db="UniProtKB">
        <authorList>
            <consortium name="WormBaseParasite"/>
        </authorList>
    </citation>
    <scope>IDENTIFICATION</scope>
</reference>
<protein>
    <submittedName>
        <fullName evidence="3">Uncharacterized protein</fullName>
    </submittedName>
</protein>
<keyword evidence="2" id="KW-1185">Reference proteome</keyword>
<evidence type="ECO:0000256" key="1">
    <source>
        <dbReference type="SAM" id="Phobius"/>
    </source>
</evidence>
<dbReference type="WBParaSite" id="PgR044_g062_t01">
    <property type="protein sequence ID" value="PgR044_g062_t01"/>
    <property type="gene ID" value="PgR044_g062"/>
</dbReference>
<evidence type="ECO:0000313" key="2">
    <source>
        <dbReference type="Proteomes" id="UP000887569"/>
    </source>
</evidence>
<name>A0A915BLQ6_PARUN</name>
<keyword evidence="1" id="KW-1133">Transmembrane helix</keyword>
<organism evidence="2 3">
    <name type="scientific">Parascaris univalens</name>
    <name type="common">Nematode worm</name>
    <dbReference type="NCBI Taxonomy" id="6257"/>
    <lineage>
        <taxon>Eukaryota</taxon>
        <taxon>Metazoa</taxon>
        <taxon>Ecdysozoa</taxon>
        <taxon>Nematoda</taxon>
        <taxon>Chromadorea</taxon>
        <taxon>Rhabditida</taxon>
        <taxon>Spirurina</taxon>
        <taxon>Ascaridomorpha</taxon>
        <taxon>Ascaridoidea</taxon>
        <taxon>Ascarididae</taxon>
        <taxon>Parascaris</taxon>
    </lineage>
</organism>
<keyword evidence="1" id="KW-0472">Membrane</keyword>
<sequence>FHAMRVLPFGLGGIGAAVFSTSTCLMSNRSSVSSMLCYFLLFLLYMLQFSLYPLDTFLFLNTDEYNRFNTCIARGRTFFIIQRRLLFIRRFVEATLLHI</sequence>
<proteinExistence type="predicted"/>
<accession>A0A915BLQ6</accession>
<evidence type="ECO:0000313" key="3">
    <source>
        <dbReference type="WBParaSite" id="PgR044_g062_t01"/>
    </source>
</evidence>
<feature type="transmembrane region" description="Helical" evidence="1">
    <location>
        <begin position="6"/>
        <end position="26"/>
    </location>
</feature>
<keyword evidence="1" id="KW-0812">Transmembrane</keyword>
<feature type="transmembrane region" description="Helical" evidence="1">
    <location>
        <begin position="38"/>
        <end position="60"/>
    </location>
</feature>
<dbReference type="AlphaFoldDB" id="A0A915BLQ6"/>